<evidence type="ECO:0000313" key="19">
    <source>
        <dbReference type="EMBL" id="HIQ77696.1"/>
    </source>
</evidence>
<comment type="catalytic activity">
    <reaction evidence="11">
        <text>(2R)-2,3-dihydroxy-3-methylbutanoate = 3-methyl-2-oxobutanoate + H2O</text>
        <dbReference type="Rhea" id="RHEA:24809"/>
        <dbReference type="ChEBI" id="CHEBI:11851"/>
        <dbReference type="ChEBI" id="CHEBI:15377"/>
        <dbReference type="ChEBI" id="CHEBI:49072"/>
        <dbReference type="EC" id="4.2.1.9"/>
    </reaction>
    <physiologicalReaction direction="left-to-right" evidence="11">
        <dbReference type="Rhea" id="RHEA:24810"/>
    </physiologicalReaction>
</comment>
<dbReference type="PANTHER" id="PTHR43661:SF3">
    <property type="entry name" value="D-XYLONATE DEHYDRATASE YAGF-RELATED"/>
    <property type="match status" value="1"/>
</dbReference>
<dbReference type="GO" id="GO:0046872">
    <property type="term" value="F:metal ion binding"/>
    <property type="evidence" value="ECO:0007669"/>
    <property type="project" value="UniProtKB-KW"/>
</dbReference>
<comment type="cofactor">
    <cofactor evidence="1">
        <name>Mg(2+)</name>
        <dbReference type="ChEBI" id="CHEBI:18420"/>
    </cofactor>
</comment>
<evidence type="ECO:0000256" key="2">
    <source>
        <dbReference type="ARBA" id="ARBA00006486"/>
    </source>
</evidence>
<dbReference type="GO" id="GO:0009082">
    <property type="term" value="P:branched-chain amino acid biosynthetic process"/>
    <property type="evidence" value="ECO:0007669"/>
    <property type="project" value="UniProtKB-UniRule"/>
</dbReference>
<evidence type="ECO:0000256" key="16">
    <source>
        <dbReference type="NCBIfam" id="TIGR00110"/>
    </source>
</evidence>
<dbReference type="NCBIfam" id="TIGR00110">
    <property type="entry name" value="ilvD"/>
    <property type="match status" value="1"/>
</dbReference>
<reference evidence="19" key="1">
    <citation type="submission" date="2020-10" db="EMBL/GenBank/DDBJ databases">
        <authorList>
            <person name="Gilroy R."/>
        </authorList>
    </citation>
    <scope>NUCLEOTIDE SEQUENCE</scope>
    <source>
        <strain evidence="19">ChiBcolR7-354</strain>
    </source>
</reference>
<dbReference type="EMBL" id="DVGA01000007">
    <property type="protein sequence ID" value="HIQ77696.1"/>
    <property type="molecule type" value="Genomic_DNA"/>
</dbReference>
<keyword evidence="9 19" id="KW-0456">Lyase</keyword>
<gene>
    <name evidence="19" type="primary">ilvD</name>
    <name evidence="19" type="ORF">IAB77_00380</name>
</gene>
<dbReference type="Pfam" id="PF24877">
    <property type="entry name" value="ILV_EDD_C"/>
    <property type="match status" value="1"/>
</dbReference>
<dbReference type="GO" id="GO:0051537">
    <property type="term" value="F:2 iron, 2 sulfur cluster binding"/>
    <property type="evidence" value="ECO:0007669"/>
    <property type="project" value="UniProtKB-KW"/>
</dbReference>
<dbReference type="PANTHER" id="PTHR43661">
    <property type="entry name" value="D-XYLONATE DEHYDRATASE"/>
    <property type="match status" value="1"/>
</dbReference>
<evidence type="ECO:0000256" key="3">
    <source>
        <dbReference type="ARBA" id="ARBA00022605"/>
    </source>
</evidence>
<name>A0A9D0ZCF8_9FIRM</name>
<dbReference type="NCBIfam" id="NF002068">
    <property type="entry name" value="PRK00911.1"/>
    <property type="match status" value="1"/>
</dbReference>
<comment type="caution">
    <text evidence="19">The sequence shown here is derived from an EMBL/GenBank/DDBJ whole genome shotgun (WGS) entry which is preliminary data.</text>
</comment>
<evidence type="ECO:0000256" key="14">
    <source>
        <dbReference type="ARBA" id="ARBA00029490"/>
    </source>
</evidence>
<dbReference type="PROSITE" id="PS00886">
    <property type="entry name" value="ILVD_EDD_1"/>
    <property type="match status" value="1"/>
</dbReference>
<dbReference type="InterPro" id="IPR004404">
    <property type="entry name" value="DihydroxyA_deHydtase"/>
</dbReference>
<comment type="cofactor">
    <cofactor evidence="15">
        <name>[2Fe-2S] cluster</name>
        <dbReference type="ChEBI" id="CHEBI:190135"/>
    </cofactor>
</comment>
<feature type="domain" description="Dihydroxy-acid/6-phosphogluconate dehydratase C-terminal" evidence="18">
    <location>
        <begin position="356"/>
        <end position="546"/>
    </location>
</feature>
<accession>A0A9D0ZCF8</accession>
<evidence type="ECO:0000256" key="12">
    <source>
        <dbReference type="ARBA" id="ARBA00029436"/>
    </source>
</evidence>
<dbReference type="Gene3D" id="3.50.30.80">
    <property type="entry name" value="IlvD/EDD C-terminal domain-like"/>
    <property type="match status" value="1"/>
</dbReference>
<keyword evidence="10" id="KW-0100">Branched-chain amino acid biosynthesis</keyword>
<evidence type="ECO:0000256" key="1">
    <source>
        <dbReference type="ARBA" id="ARBA00001946"/>
    </source>
</evidence>
<dbReference type="GO" id="GO:0008652">
    <property type="term" value="P:amino acid biosynthetic process"/>
    <property type="evidence" value="ECO:0007669"/>
    <property type="project" value="UniProtKB-KW"/>
</dbReference>
<evidence type="ECO:0000256" key="8">
    <source>
        <dbReference type="ARBA" id="ARBA00023014"/>
    </source>
</evidence>
<feature type="domain" description="Dihydroxy-acid/6-phosphogluconate dehydratase N-terminal" evidence="17">
    <location>
        <begin position="28"/>
        <end position="345"/>
    </location>
</feature>
<evidence type="ECO:0000256" key="7">
    <source>
        <dbReference type="ARBA" id="ARBA00023004"/>
    </source>
</evidence>
<protein>
    <recommendedName>
        <fullName evidence="14 16">Dihydroxy-acid dehydratase</fullName>
        <ecNumber evidence="14 16">4.2.1.9</ecNumber>
    </recommendedName>
</protein>
<evidence type="ECO:0000259" key="18">
    <source>
        <dbReference type="Pfam" id="PF24877"/>
    </source>
</evidence>
<evidence type="ECO:0000259" key="17">
    <source>
        <dbReference type="Pfam" id="PF00920"/>
    </source>
</evidence>
<evidence type="ECO:0000256" key="4">
    <source>
        <dbReference type="ARBA" id="ARBA00022714"/>
    </source>
</evidence>
<dbReference type="InterPro" id="IPR056740">
    <property type="entry name" value="ILV_EDD_C"/>
</dbReference>
<sequence length="558" mass="59938">MAGRISDELLGSKMFLYGAGRIDEEIERPYVGICSTWTEHFPGHNHLDKLAKAVSDGVYMAGGTPCIFGTIAIADCTIGSGKMPNASLPSRDLICDSIELMAYGSKFDALVIVSGCDKITPAALMAAARLNIPCIIVTGGAMLPGELGGHQIDLCSGPFLQEENRAGRLSDVEYARKDECTCPGSGSCAGLFTANSMACLAEILGMALPGNGTIPAVYAERTRLAKHAGMKIMELYEKNIRPRDIMTREAFENAIRVDMMMCGSTNTLIHTLAIANEAKVHVTADDFADISAITPAVVKITPSGSHFMTDFYRAGGIQALMKEAMDAGMLHDSCITCTGKTVRENLEGVYVRDRSVIRPVSDPYSKTGGLNVLRGNIAPELAVVKTGAVPPNMHHFRGVANCYNSEQEARAGLERGEIKPGQVVVVRNEGPKGFPGMPEMASLIIMMQMAGLGDKVAFITDGRFSGMTSGPCIGYICPEAAVGGPIALIENGDIIEYDCEEGWIHCEVDDETFAKRREKWVAPKPRITSGYLGKYWELVGPSSKGALVKCHMDEDTEE</sequence>
<reference evidence="19" key="2">
    <citation type="journal article" date="2021" name="PeerJ">
        <title>Extensive microbial diversity within the chicken gut microbiome revealed by metagenomics and culture.</title>
        <authorList>
            <person name="Gilroy R."/>
            <person name="Ravi A."/>
            <person name="Getino M."/>
            <person name="Pursley I."/>
            <person name="Horton D.L."/>
            <person name="Alikhan N.F."/>
            <person name="Baker D."/>
            <person name="Gharbi K."/>
            <person name="Hall N."/>
            <person name="Watson M."/>
            <person name="Adriaenssens E.M."/>
            <person name="Foster-Nyarko E."/>
            <person name="Jarju S."/>
            <person name="Secka A."/>
            <person name="Antonio M."/>
            <person name="Oren A."/>
            <person name="Chaudhuri R.R."/>
            <person name="La Ragione R."/>
            <person name="Hildebrand F."/>
            <person name="Pallen M.J."/>
        </authorList>
    </citation>
    <scope>NUCLEOTIDE SEQUENCE</scope>
    <source>
        <strain evidence="19">ChiBcolR7-354</strain>
    </source>
</reference>
<dbReference type="AlphaFoldDB" id="A0A9D0ZCF8"/>
<dbReference type="Proteomes" id="UP000824262">
    <property type="component" value="Unassembled WGS sequence"/>
</dbReference>
<dbReference type="GO" id="GO:0004160">
    <property type="term" value="F:dihydroxy-acid dehydratase activity"/>
    <property type="evidence" value="ECO:0007669"/>
    <property type="project" value="UniProtKB-UniRule"/>
</dbReference>
<dbReference type="GO" id="GO:0005829">
    <property type="term" value="C:cytosol"/>
    <property type="evidence" value="ECO:0007669"/>
    <property type="project" value="TreeGrafter"/>
</dbReference>
<keyword evidence="8" id="KW-0411">Iron-sulfur</keyword>
<evidence type="ECO:0000256" key="15">
    <source>
        <dbReference type="ARBA" id="ARBA00034078"/>
    </source>
</evidence>
<evidence type="ECO:0000256" key="13">
    <source>
        <dbReference type="ARBA" id="ARBA00029437"/>
    </source>
</evidence>
<organism evidence="19 20">
    <name type="scientific">Candidatus Scatomorpha intestinavium</name>
    <dbReference type="NCBI Taxonomy" id="2840922"/>
    <lineage>
        <taxon>Bacteria</taxon>
        <taxon>Bacillati</taxon>
        <taxon>Bacillota</taxon>
        <taxon>Clostridia</taxon>
        <taxon>Eubacteriales</taxon>
        <taxon>Candidatus Scatomorpha</taxon>
    </lineage>
</organism>
<evidence type="ECO:0000256" key="11">
    <source>
        <dbReference type="ARBA" id="ARBA00029304"/>
    </source>
</evidence>
<dbReference type="InterPro" id="IPR020558">
    <property type="entry name" value="DiOHA_6PGluconate_deHydtase_CS"/>
</dbReference>
<dbReference type="Pfam" id="PF00920">
    <property type="entry name" value="ILVD_EDD_N"/>
    <property type="match status" value="1"/>
</dbReference>
<keyword evidence="5" id="KW-0479">Metal-binding</keyword>
<proteinExistence type="inferred from homology"/>
<dbReference type="SUPFAM" id="SSF143975">
    <property type="entry name" value="IlvD/EDD N-terminal domain-like"/>
    <property type="match status" value="1"/>
</dbReference>
<keyword evidence="3" id="KW-0028">Amino-acid biosynthesis</keyword>
<evidence type="ECO:0000256" key="5">
    <source>
        <dbReference type="ARBA" id="ARBA00022723"/>
    </source>
</evidence>
<evidence type="ECO:0000256" key="9">
    <source>
        <dbReference type="ARBA" id="ARBA00023239"/>
    </source>
</evidence>
<dbReference type="InterPro" id="IPR037237">
    <property type="entry name" value="IlvD/EDD_N"/>
</dbReference>
<keyword evidence="4" id="KW-0001">2Fe-2S</keyword>
<dbReference type="FunFam" id="3.50.30.80:FF:000001">
    <property type="entry name" value="Dihydroxy-acid dehydratase"/>
    <property type="match status" value="1"/>
</dbReference>
<evidence type="ECO:0000256" key="6">
    <source>
        <dbReference type="ARBA" id="ARBA00022842"/>
    </source>
</evidence>
<comment type="pathway">
    <text evidence="12">Amino-acid biosynthesis; L-valine biosynthesis; L-valine from pyruvate: step 3/4.</text>
</comment>
<dbReference type="InterPro" id="IPR000581">
    <property type="entry name" value="ILV_EDD_N"/>
</dbReference>
<comment type="pathway">
    <text evidence="13">Amino-acid biosynthesis; L-isoleucine biosynthesis; L-isoleucine from 2-oxobutanoate: step 3/4.</text>
</comment>
<dbReference type="InterPro" id="IPR042096">
    <property type="entry name" value="Dihydro-acid_dehy_C"/>
</dbReference>
<evidence type="ECO:0000256" key="10">
    <source>
        <dbReference type="ARBA" id="ARBA00023304"/>
    </source>
</evidence>
<keyword evidence="7" id="KW-0408">Iron</keyword>
<dbReference type="EC" id="4.2.1.9" evidence="14 16"/>
<dbReference type="SUPFAM" id="SSF52016">
    <property type="entry name" value="LeuD/IlvD-like"/>
    <property type="match status" value="1"/>
</dbReference>
<keyword evidence="6" id="KW-0460">Magnesium</keyword>
<evidence type="ECO:0000313" key="20">
    <source>
        <dbReference type="Proteomes" id="UP000824262"/>
    </source>
</evidence>
<comment type="similarity">
    <text evidence="2">Belongs to the IlvD/Edd family.</text>
</comment>